<dbReference type="Proteomes" id="UP000887565">
    <property type="component" value="Unplaced"/>
</dbReference>
<protein>
    <submittedName>
        <fullName evidence="2">Uncharacterized protein</fullName>
    </submittedName>
</protein>
<keyword evidence="1" id="KW-1185">Reference proteome</keyword>
<name>A0A915JTS2_ROMCU</name>
<dbReference type="AlphaFoldDB" id="A0A915JTS2"/>
<evidence type="ECO:0000313" key="2">
    <source>
        <dbReference type="WBParaSite" id="nRc.2.0.1.t29212-RA"/>
    </source>
</evidence>
<dbReference type="WBParaSite" id="nRc.2.0.1.t29212-RA">
    <property type="protein sequence ID" value="nRc.2.0.1.t29212-RA"/>
    <property type="gene ID" value="nRc.2.0.1.g29212"/>
</dbReference>
<sequence>MIDAAIKEPFIVEFSDYKAVERWADPLGNVVQDALANVLDGGSKALKAKIAHKVATTEAGLNELRIGHL</sequence>
<organism evidence="1 2">
    <name type="scientific">Romanomermis culicivorax</name>
    <name type="common">Nematode worm</name>
    <dbReference type="NCBI Taxonomy" id="13658"/>
    <lineage>
        <taxon>Eukaryota</taxon>
        <taxon>Metazoa</taxon>
        <taxon>Ecdysozoa</taxon>
        <taxon>Nematoda</taxon>
        <taxon>Enoplea</taxon>
        <taxon>Dorylaimia</taxon>
        <taxon>Mermithida</taxon>
        <taxon>Mermithoidea</taxon>
        <taxon>Mermithidae</taxon>
        <taxon>Romanomermis</taxon>
    </lineage>
</organism>
<proteinExistence type="predicted"/>
<accession>A0A915JTS2</accession>
<evidence type="ECO:0000313" key="1">
    <source>
        <dbReference type="Proteomes" id="UP000887565"/>
    </source>
</evidence>
<reference evidence="2" key="1">
    <citation type="submission" date="2022-11" db="UniProtKB">
        <authorList>
            <consortium name="WormBaseParasite"/>
        </authorList>
    </citation>
    <scope>IDENTIFICATION</scope>
</reference>